<dbReference type="InterPro" id="IPR042099">
    <property type="entry name" value="ANL_N_sf"/>
</dbReference>
<sequence>MELSGYSVEHMEVMMNYFNLLWNLYQLKRNTGMRREQLITLQEKKLRELLVYAYDNSTYYHRVFEEAGITRKQIPLMPLSAFPVLDKQLLMEHFNELVTVSDLKQEDLRRFDREESTEQKKFKDEYHVVHSSGSTGTPGYFVYDEAAWSQMLLGIIRAALWDMTMPQILKLLWKGPRIVYIAATDGRYGGAMAVGDGIEGVHADQLFLDVKTPLAAWIRQIKEFKPNMVIGYPSAIKILGELVEKGEVSVDIFRIVSCGEPLGASLRNYLETIFEADVVNIYGASESLALGVETSHAEGMYLFDDLNYIEVENGAMYLTSLYNYVQPLIRYRISDQLNLREPEDGSPYPFTLAGNIMGRNEDMMWFEDGRGNRDFLHPLVIEGFCLDGLLDYQFRQLDSHSFEMLAEVSDTGKIKEIREEMMKQMALLLKEKSLEYVRFSIRFVGEIRPDQRTGKKRLIVA</sequence>
<reference evidence="1 2" key="1">
    <citation type="submission" date="2007-08" db="EMBL/GenBank/DDBJ databases">
        <authorList>
            <person name="Fulton L."/>
            <person name="Clifton S."/>
            <person name="Fulton B."/>
            <person name="Xu J."/>
            <person name="Minx P."/>
            <person name="Pepin K.H."/>
            <person name="Johnson M."/>
            <person name="Thiruvilangam P."/>
            <person name="Bhonagiri V."/>
            <person name="Nash W.E."/>
            <person name="Mardis E.R."/>
            <person name="Wilson R.K."/>
        </authorList>
    </citation>
    <scope>NUCLEOTIDE SEQUENCE [LARGE SCALE GENOMIC DNA]</scope>
    <source>
        <strain evidence="2">ATCC BAA-613 / DSM 15670 / CCUG 46953 / JCM 12243 / WAL 16351</strain>
    </source>
</reference>
<comment type="caution">
    <text evidence="1">The sequence shown here is derived from an EMBL/GenBank/DDBJ whole genome shotgun (WGS) entry which is preliminary data.</text>
</comment>
<dbReference type="eggNOG" id="COG1541">
    <property type="taxonomic scope" value="Bacteria"/>
</dbReference>
<evidence type="ECO:0000313" key="2">
    <source>
        <dbReference type="Proteomes" id="UP000005396"/>
    </source>
</evidence>
<name>A8RLG1_ENTBW</name>
<dbReference type="EMBL" id="ABCC02000017">
    <property type="protein sequence ID" value="EDP18254.1"/>
    <property type="molecule type" value="Genomic_DNA"/>
</dbReference>
<proteinExistence type="predicted"/>
<accession>A8RLG1</accession>
<reference evidence="1 2" key="2">
    <citation type="submission" date="2007-09" db="EMBL/GenBank/DDBJ databases">
        <title>Draft genome sequence of Clostridium bolteae (ATCC BAA-613).</title>
        <authorList>
            <person name="Sudarsanam P."/>
            <person name="Ley R."/>
            <person name="Guruge J."/>
            <person name="Turnbaugh P.J."/>
            <person name="Mahowald M."/>
            <person name="Liep D."/>
            <person name="Gordon J."/>
        </authorList>
    </citation>
    <scope>NUCLEOTIDE SEQUENCE [LARGE SCALE GENOMIC DNA]</scope>
    <source>
        <strain evidence="2">ATCC BAA-613 / DSM 15670 / CCUG 46953 / JCM 12243 / WAL 16351</strain>
    </source>
</reference>
<organism evidence="1 2">
    <name type="scientific">Enterocloster bolteae (strain ATCC BAA-613 / DSM 15670 / CCUG 46953 / JCM 12243 / WAL 16351)</name>
    <name type="common">Clostridium bolteae</name>
    <dbReference type="NCBI Taxonomy" id="411902"/>
    <lineage>
        <taxon>Bacteria</taxon>
        <taxon>Bacillati</taxon>
        <taxon>Bacillota</taxon>
        <taxon>Clostridia</taxon>
        <taxon>Lachnospirales</taxon>
        <taxon>Lachnospiraceae</taxon>
        <taxon>Enterocloster</taxon>
    </lineage>
</organism>
<dbReference type="SUPFAM" id="SSF56801">
    <property type="entry name" value="Acetyl-CoA synthetase-like"/>
    <property type="match status" value="1"/>
</dbReference>
<dbReference type="Gene3D" id="3.40.50.12780">
    <property type="entry name" value="N-terminal domain of ligase-like"/>
    <property type="match status" value="1"/>
</dbReference>
<dbReference type="HOGENOM" id="CLU_035301_4_1_9"/>
<dbReference type="PANTHER" id="PTHR36932:SF1">
    <property type="entry name" value="CAPSULAR POLYSACCHARIDE BIOSYNTHESIS PROTEIN"/>
    <property type="match status" value="1"/>
</dbReference>
<dbReference type="PaxDb" id="411902-CLOBOL_01609"/>
<protein>
    <submittedName>
        <fullName evidence="1">Uncharacterized protein</fullName>
    </submittedName>
</protein>
<dbReference type="InterPro" id="IPR053158">
    <property type="entry name" value="CapK_Type1_Caps_Biosynth"/>
</dbReference>
<gene>
    <name evidence="1" type="ORF">CLOBOL_01609</name>
</gene>
<dbReference type="Proteomes" id="UP000005396">
    <property type="component" value="Unassembled WGS sequence"/>
</dbReference>
<evidence type="ECO:0000313" key="1">
    <source>
        <dbReference type="EMBL" id="EDP18254.1"/>
    </source>
</evidence>
<dbReference type="AlphaFoldDB" id="A8RLG1"/>
<dbReference type="PANTHER" id="PTHR36932">
    <property type="entry name" value="CAPSULAR POLYSACCHARIDE BIOSYNTHESIS PROTEIN"/>
    <property type="match status" value="1"/>
</dbReference>